<name>A7E9G2_SCLS1</name>
<dbReference type="KEGG" id="ssl:SS1G_01942"/>
<dbReference type="GeneID" id="5493558"/>
<dbReference type="HOGENOM" id="CLU_3410770_0_0_1"/>
<dbReference type="RefSeq" id="XP_001597746.1">
    <property type="nucleotide sequence ID" value="XM_001597696.1"/>
</dbReference>
<evidence type="ECO:0000313" key="2">
    <source>
        <dbReference type="Proteomes" id="UP000001312"/>
    </source>
</evidence>
<sequence>MSENREDGVYSPLRRGRWRVAGGREDLPD</sequence>
<protein>
    <submittedName>
        <fullName evidence="1">Uncharacterized protein</fullName>
    </submittedName>
</protein>
<organism evidence="1 2">
    <name type="scientific">Sclerotinia sclerotiorum (strain ATCC 18683 / 1980 / Ss-1)</name>
    <name type="common">White mold</name>
    <name type="synonym">Whetzelinia sclerotiorum</name>
    <dbReference type="NCBI Taxonomy" id="665079"/>
    <lineage>
        <taxon>Eukaryota</taxon>
        <taxon>Fungi</taxon>
        <taxon>Dikarya</taxon>
        <taxon>Ascomycota</taxon>
        <taxon>Pezizomycotina</taxon>
        <taxon>Leotiomycetes</taxon>
        <taxon>Helotiales</taxon>
        <taxon>Sclerotiniaceae</taxon>
        <taxon>Sclerotinia</taxon>
    </lineage>
</organism>
<evidence type="ECO:0000313" key="1">
    <source>
        <dbReference type="EMBL" id="EDN97014.1"/>
    </source>
</evidence>
<dbReference type="EMBL" id="CH476622">
    <property type="protein sequence ID" value="EDN97014.1"/>
    <property type="molecule type" value="Genomic_DNA"/>
</dbReference>
<proteinExistence type="predicted"/>
<dbReference type="InParanoid" id="A7E9G2"/>
<accession>A7E9G2</accession>
<dbReference type="Proteomes" id="UP000001312">
    <property type="component" value="Unassembled WGS sequence"/>
</dbReference>
<reference evidence="2" key="1">
    <citation type="journal article" date="2011" name="PLoS Genet.">
        <title>Genomic analysis of the necrotrophic fungal pathogens Sclerotinia sclerotiorum and Botrytis cinerea.</title>
        <authorList>
            <person name="Amselem J."/>
            <person name="Cuomo C.A."/>
            <person name="van Kan J.A."/>
            <person name="Viaud M."/>
            <person name="Benito E.P."/>
            <person name="Couloux A."/>
            <person name="Coutinho P.M."/>
            <person name="de Vries R.P."/>
            <person name="Dyer P.S."/>
            <person name="Fillinger S."/>
            <person name="Fournier E."/>
            <person name="Gout L."/>
            <person name="Hahn M."/>
            <person name="Kohn L."/>
            <person name="Lapalu N."/>
            <person name="Plummer K.M."/>
            <person name="Pradier J.M."/>
            <person name="Quevillon E."/>
            <person name="Sharon A."/>
            <person name="Simon A."/>
            <person name="ten Have A."/>
            <person name="Tudzynski B."/>
            <person name="Tudzynski P."/>
            <person name="Wincker P."/>
            <person name="Andrew M."/>
            <person name="Anthouard V."/>
            <person name="Beever R.E."/>
            <person name="Beffa R."/>
            <person name="Benoit I."/>
            <person name="Bouzid O."/>
            <person name="Brault B."/>
            <person name="Chen Z."/>
            <person name="Choquer M."/>
            <person name="Collemare J."/>
            <person name="Cotton P."/>
            <person name="Danchin E.G."/>
            <person name="Da Silva C."/>
            <person name="Gautier A."/>
            <person name="Giraud C."/>
            <person name="Giraud T."/>
            <person name="Gonzalez C."/>
            <person name="Grossetete S."/>
            <person name="Guldener U."/>
            <person name="Henrissat B."/>
            <person name="Howlett B.J."/>
            <person name="Kodira C."/>
            <person name="Kretschmer M."/>
            <person name="Lappartient A."/>
            <person name="Leroch M."/>
            <person name="Levis C."/>
            <person name="Mauceli E."/>
            <person name="Neuveglise C."/>
            <person name="Oeser B."/>
            <person name="Pearson M."/>
            <person name="Poulain J."/>
            <person name="Poussereau N."/>
            <person name="Quesneville H."/>
            <person name="Rascle C."/>
            <person name="Schumacher J."/>
            <person name="Segurens B."/>
            <person name="Sexton A."/>
            <person name="Silva E."/>
            <person name="Sirven C."/>
            <person name="Soanes D.M."/>
            <person name="Talbot N.J."/>
            <person name="Templeton M."/>
            <person name="Yandava C."/>
            <person name="Yarden O."/>
            <person name="Zeng Q."/>
            <person name="Rollins J.A."/>
            <person name="Lebrun M.H."/>
            <person name="Dickman M."/>
        </authorList>
    </citation>
    <scope>NUCLEOTIDE SEQUENCE [LARGE SCALE GENOMIC DNA]</scope>
    <source>
        <strain evidence="2">ATCC 18683 / 1980 / Ss-1</strain>
    </source>
</reference>
<keyword evidence="2" id="KW-1185">Reference proteome</keyword>
<gene>
    <name evidence="1" type="ORF">SS1G_01942</name>
</gene>
<dbReference type="AlphaFoldDB" id="A7E9G2"/>